<dbReference type="Pfam" id="PF09084">
    <property type="entry name" value="NMT1"/>
    <property type="match status" value="1"/>
</dbReference>
<dbReference type="InterPro" id="IPR015168">
    <property type="entry name" value="SsuA/THI5"/>
</dbReference>
<evidence type="ECO:0000256" key="1">
    <source>
        <dbReference type="SAM" id="SignalP"/>
    </source>
</evidence>
<feature type="domain" description="SsuA/THI5-like" evidence="2">
    <location>
        <begin position="89"/>
        <end position="275"/>
    </location>
</feature>
<dbReference type="PANTHER" id="PTHR30024">
    <property type="entry name" value="ALIPHATIC SULFONATES-BINDING PROTEIN-RELATED"/>
    <property type="match status" value="1"/>
</dbReference>
<sequence length="362" mass="37485">MGQRMPVRPLTALAALAAAGSLLLTGCGGAGAEGPAPVAADAPLPTDVPPGTRLVVADQSESLQTVLRASGELDDLPFEVEFANFTGGPAILEAFRAGAADVAPVGDTPPIQALVAGEDVPIVLARQVDPRSTRLAVAPGAGVDGLDDLRGKRLAYAPGTAQQAIVLRALEAAGLTTGDVELVELQLADFPDAVRTGQVDVAPLLEPSVTRFLEAVGDEGGSVLPAEDTAALSTGLTFVYARRAVLQDEARAAAVRALVERTVRAYAWVNEHPEEWVQEYYVESQGLSAEDGRRIVASQGEVVFPALDEALVARQQATIDLIDAAGELPRPVRAADGFDLRFGPVVARSARAAGARVVTAGR</sequence>
<dbReference type="Gene3D" id="3.40.190.10">
    <property type="entry name" value="Periplasmic binding protein-like II"/>
    <property type="match status" value="2"/>
</dbReference>
<protein>
    <submittedName>
        <fullName evidence="3">ABC transporter substrate-binding protein</fullName>
    </submittedName>
</protein>
<dbReference type="PROSITE" id="PS51257">
    <property type="entry name" value="PROKAR_LIPOPROTEIN"/>
    <property type="match status" value="1"/>
</dbReference>
<dbReference type="SUPFAM" id="SSF53850">
    <property type="entry name" value="Periplasmic binding protein-like II"/>
    <property type="match status" value="1"/>
</dbReference>
<evidence type="ECO:0000313" key="4">
    <source>
        <dbReference type="Proteomes" id="UP000265614"/>
    </source>
</evidence>
<keyword evidence="4" id="KW-1185">Reference proteome</keyword>
<reference evidence="3 4" key="1">
    <citation type="submission" date="2018-09" db="EMBL/GenBank/DDBJ databases">
        <title>YIM 75000 draft genome.</title>
        <authorList>
            <person name="Tang S."/>
            <person name="Feng Y."/>
        </authorList>
    </citation>
    <scope>NUCLEOTIDE SEQUENCE [LARGE SCALE GENOMIC DNA]</scope>
    <source>
        <strain evidence="3 4">YIM 75000</strain>
    </source>
</reference>
<organism evidence="3 4">
    <name type="scientific">Vallicoccus soli</name>
    <dbReference type="NCBI Taxonomy" id="2339232"/>
    <lineage>
        <taxon>Bacteria</taxon>
        <taxon>Bacillati</taxon>
        <taxon>Actinomycetota</taxon>
        <taxon>Actinomycetes</taxon>
        <taxon>Motilibacterales</taxon>
        <taxon>Vallicoccaceae</taxon>
        <taxon>Vallicoccus</taxon>
    </lineage>
</organism>
<dbReference type="AlphaFoldDB" id="A0A3A3YXL3"/>
<evidence type="ECO:0000259" key="2">
    <source>
        <dbReference type="Pfam" id="PF09084"/>
    </source>
</evidence>
<comment type="caution">
    <text evidence="3">The sequence shown here is derived from an EMBL/GenBank/DDBJ whole genome shotgun (WGS) entry which is preliminary data.</text>
</comment>
<name>A0A3A3YXL3_9ACTN</name>
<gene>
    <name evidence="3" type="ORF">D5H78_12460</name>
</gene>
<evidence type="ECO:0000313" key="3">
    <source>
        <dbReference type="EMBL" id="RJK95453.1"/>
    </source>
</evidence>
<feature type="signal peptide" evidence="1">
    <location>
        <begin position="1"/>
        <end position="32"/>
    </location>
</feature>
<dbReference type="Proteomes" id="UP000265614">
    <property type="component" value="Unassembled WGS sequence"/>
</dbReference>
<proteinExistence type="predicted"/>
<dbReference type="OrthoDB" id="8195871at2"/>
<dbReference type="PANTHER" id="PTHR30024:SF48">
    <property type="entry name" value="ABC TRANSPORTER SUBSTRATE-BINDING PROTEIN"/>
    <property type="match status" value="1"/>
</dbReference>
<feature type="chain" id="PRO_5017340847" evidence="1">
    <location>
        <begin position="33"/>
        <end position="362"/>
    </location>
</feature>
<accession>A0A3A3YXL3</accession>
<dbReference type="EMBL" id="QZEZ01000005">
    <property type="protein sequence ID" value="RJK95453.1"/>
    <property type="molecule type" value="Genomic_DNA"/>
</dbReference>
<keyword evidence="1" id="KW-0732">Signal</keyword>